<protein>
    <submittedName>
        <fullName evidence="2">Uncharacterized protein</fullName>
    </submittedName>
</protein>
<dbReference type="Gene3D" id="1.20.1260.10">
    <property type="match status" value="1"/>
</dbReference>
<sequence>MNKASSKTRTTIEDLFIHELSDIYSAEKQITKALPKLARASTNPKLAEAFNMHLEETQGQIQRIDQLVEQAEIKLKRVKCIAMEGLIEESKELLDEIEKGPVLDAGLIAACQKVEHYEIAGYGTLIAMAKHLGLDDAASLLGETLEEEKSADEKLTAIAEEGGTQAATMDMEEGQELEVDQEQEEGQDQQKQGRQKKRQA</sequence>
<evidence type="ECO:0000256" key="1">
    <source>
        <dbReference type="SAM" id="MobiDB-lite"/>
    </source>
</evidence>
<evidence type="ECO:0000313" key="2">
    <source>
        <dbReference type="EMBL" id="RMQ49497.1"/>
    </source>
</evidence>
<dbReference type="OrthoDB" id="9795056at2"/>
<dbReference type="Pfam" id="PF05974">
    <property type="entry name" value="DUF892"/>
    <property type="match status" value="1"/>
</dbReference>
<dbReference type="InterPro" id="IPR047114">
    <property type="entry name" value="YciF"/>
</dbReference>
<accession>A0A3M4M6P4</accession>
<dbReference type="EMBL" id="RBRE01000016">
    <property type="protein sequence ID" value="RMQ49497.1"/>
    <property type="molecule type" value="Genomic_DNA"/>
</dbReference>
<dbReference type="CDD" id="cd07909">
    <property type="entry name" value="YciF"/>
    <property type="match status" value="1"/>
</dbReference>
<comment type="caution">
    <text evidence="2">The sequence shown here is derived from an EMBL/GenBank/DDBJ whole genome shotgun (WGS) entry which is preliminary data.</text>
</comment>
<reference evidence="2 3" key="1">
    <citation type="submission" date="2018-08" db="EMBL/GenBank/DDBJ databases">
        <title>Recombination of ecologically and evolutionarily significant loci maintains genetic cohesion in the Pseudomonas syringae species complex.</title>
        <authorList>
            <person name="Dillon M."/>
            <person name="Thakur S."/>
            <person name="Almeida R.N.D."/>
            <person name="Weir B.S."/>
            <person name="Guttman D.S."/>
        </authorList>
    </citation>
    <scope>NUCLEOTIDE SEQUENCE [LARGE SCALE GENOMIC DNA]</scope>
    <source>
        <strain evidence="2 3">ICMP 3353</strain>
    </source>
</reference>
<gene>
    <name evidence="2" type="ORF">ALQ04_03509</name>
</gene>
<dbReference type="PANTHER" id="PTHR30565:SF9">
    <property type="entry name" value="PROTEIN YCIF"/>
    <property type="match status" value="1"/>
</dbReference>
<dbReference type="Proteomes" id="UP000277236">
    <property type="component" value="Unassembled WGS sequence"/>
</dbReference>
<name>A0A3M4M6P4_PSECI</name>
<dbReference type="InterPro" id="IPR009078">
    <property type="entry name" value="Ferritin-like_SF"/>
</dbReference>
<organism evidence="2 3">
    <name type="scientific">Pseudomonas cichorii</name>
    <dbReference type="NCBI Taxonomy" id="36746"/>
    <lineage>
        <taxon>Bacteria</taxon>
        <taxon>Pseudomonadati</taxon>
        <taxon>Pseudomonadota</taxon>
        <taxon>Gammaproteobacteria</taxon>
        <taxon>Pseudomonadales</taxon>
        <taxon>Pseudomonadaceae</taxon>
        <taxon>Pseudomonas</taxon>
    </lineage>
</organism>
<dbReference type="SUPFAM" id="SSF47240">
    <property type="entry name" value="Ferritin-like"/>
    <property type="match status" value="1"/>
</dbReference>
<dbReference type="InterPro" id="IPR012347">
    <property type="entry name" value="Ferritin-like"/>
</dbReference>
<evidence type="ECO:0000313" key="3">
    <source>
        <dbReference type="Proteomes" id="UP000277236"/>
    </source>
</evidence>
<dbReference type="PANTHER" id="PTHR30565">
    <property type="entry name" value="PROTEIN YCIF"/>
    <property type="match status" value="1"/>
</dbReference>
<dbReference type="AlphaFoldDB" id="A0A3M4M6P4"/>
<feature type="compositionally biased region" description="Acidic residues" evidence="1">
    <location>
        <begin position="170"/>
        <end position="187"/>
    </location>
</feature>
<dbReference type="InterPro" id="IPR010287">
    <property type="entry name" value="DUF892_YciF-like"/>
</dbReference>
<proteinExistence type="predicted"/>
<feature type="region of interest" description="Disordered" evidence="1">
    <location>
        <begin position="160"/>
        <end position="200"/>
    </location>
</feature>